<evidence type="ECO:0000313" key="8">
    <source>
        <dbReference type="Proteomes" id="UP000004923"/>
    </source>
</evidence>
<dbReference type="EMBL" id="AEVN01000043">
    <property type="protein sequence ID" value="EFY04983.1"/>
    <property type="molecule type" value="Genomic_DNA"/>
</dbReference>
<dbReference type="InterPro" id="IPR029039">
    <property type="entry name" value="Flavoprotein-like_sf"/>
</dbReference>
<dbReference type="PROSITE" id="PS00198">
    <property type="entry name" value="4FE4S_FER_1"/>
    <property type="match status" value="1"/>
</dbReference>
<organism evidence="7 8">
    <name type="scientific">Phascolarctobacterium succinatutens YIT 12067</name>
    <dbReference type="NCBI Taxonomy" id="626939"/>
    <lineage>
        <taxon>Bacteria</taxon>
        <taxon>Bacillati</taxon>
        <taxon>Bacillota</taxon>
        <taxon>Negativicutes</taxon>
        <taxon>Acidaminococcales</taxon>
        <taxon>Acidaminococcaceae</taxon>
        <taxon>Phascolarctobacterium</taxon>
    </lineage>
</organism>
<dbReference type="Proteomes" id="UP000004923">
    <property type="component" value="Unassembled WGS sequence"/>
</dbReference>
<feature type="domain" description="4Fe-4S ferredoxin-type" evidence="6">
    <location>
        <begin position="179"/>
        <end position="209"/>
    </location>
</feature>
<gene>
    <name evidence="7" type="ORF">HMPREF9443_01070</name>
</gene>
<proteinExistence type="predicted"/>
<dbReference type="PANTHER" id="PTHR24960">
    <property type="entry name" value="PHOTOSYSTEM I IRON-SULFUR CENTER-RELATED"/>
    <property type="match status" value="1"/>
</dbReference>
<keyword evidence="4" id="KW-0408">Iron</keyword>
<keyword evidence="5" id="KW-0411">Iron-sulfur</keyword>
<evidence type="ECO:0000256" key="2">
    <source>
        <dbReference type="ARBA" id="ARBA00022485"/>
    </source>
</evidence>
<name>E8LDZ2_9FIRM</name>
<evidence type="ECO:0000256" key="3">
    <source>
        <dbReference type="ARBA" id="ARBA00022723"/>
    </source>
</evidence>
<dbReference type="OrthoDB" id="9813995at2"/>
<dbReference type="PROSITE" id="PS51379">
    <property type="entry name" value="4FE4S_FER_2"/>
    <property type="match status" value="2"/>
</dbReference>
<dbReference type="GO" id="GO:0046872">
    <property type="term" value="F:metal ion binding"/>
    <property type="evidence" value="ECO:0007669"/>
    <property type="project" value="UniProtKB-KW"/>
</dbReference>
<dbReference type="NCBIfam" id="NF038196">
    <property type="entry name" value="ferrodoxin_EFR1"/>
    <property type="match status" value="1"/>
</dbReference>
<dbReference type="InterPro" id="IPR047964">
    <property type="entry name" value="EFR1-like"/>
</dbReference>
<keyword evidence="2" id="KW-0004">4Fe-4S</keyword>
<comment type="caution">
    <text evidence="7">The sequence shown here is derived from an EMBL/GenBank/DDBJ whole genome shotgun (WGS) entry which is preliminary data.</text>
</comment>
<dbReference type="InterPro" id="IPR050157">
    <property type="entry name" value="PSI_iron-sulfur_center"/>
</dbReference>
<dbReference type="AlphaFoldDB" id="E8LDZ2"/>
<evidence type="ECO:0000256" key="4">
    <source>
        <dbReference type="ARBA" id="ARBA00023004"/>
    </source>
</evidence>
<dbReference type="SUPFAM" id="SSF52218">
    <property type="entry name" value="Flavoproteins"/>
    <property type="match status" value="1"/>
</dbReference>
<protein>
    <submittedName>
        <fullName evidence="7">4Fe-4S binding domain protein</fullName>
    </submittedName>
</protein>
<accession>E8LDZ2</accession>
<dbReference type="Gene3D" id="3.30.70.20">
    <property type="match status" value="1"/>
</dbReference>
<reference evidence="7 8" key="1">
    <citation type="submission" date="2011-01" db="EMBL/GenBank/DDBJ databases">
        <authorList>
            <person name="Weinstock G."/>
            <person name="Sodergren E."/>
            <person name="Clifton S."/>
            <person name="Fulton L."/>
            <person name="Fulton B."/>
            <person name="Courtney L."/>
            <person name="Fronick C."/>
            <person name="Harrison M."/>
            <person name="Strong C."/>
            <person name="Farmer C."/>
            <person name="Delahaunty K."/>
            <person name="Markovic C."/>
            <person name="Hall O."/>
            <person name="Minx P."/>
            <person name="Tomlinson C."/>
            <person name="Mitreva M."/>
            <person name="Hou S."/>
            <person name="Chen J."/>
            <person name="Wollam A."/>
            <person name="Pepin K.H."/>
            <person name="Johnson M."/>
            <person name="Bhonagiri V."/>
            <person name="Zhang X."/>
            <person name="Suruliraj S."/>
            <person name="Warren W."/>
            <person name="Chinwalla A."/>
            <person name="Mardis E.R."/>
            <person name="Wilson R.K."/>
        </authorList>
    </citation>
    <scope>NUCLEOTIDE SEQUENCE [LARGE SCALE GENOMIC DNA]</scope>
    <source>
        <strain evidence="7 8">YIT 12067</strain>
    </source>
</reference>
<sequence>MYAQRKGGRKMSDKMEIYYFSPTGGTKKVSDIFAAAVGKDVVWHDLRDKQTPTKQPQGELIIVAAPVFAGRIPSVVREKIKTLAGEGKKAVTIAVYGNRAYEDALLEMNDILIQGGFTVIASAAFVAQHSIVPEVGAGRPDADDIKEIRTFAEAVKSSTSAENVHVPGNRPYKPEMNVAAAPLSLPTCTSCGACAKICPTDAISNMDGKMATDAAKCILCMACIHACPKQARILPPPLQEKTDNMLAAFKAARNENETFF</sequence>
<dbReference type="InterPro" id="IPR017900">
    <property type="entry name" value="4Fe4S_Fe_S_CS"/>
</dbReference>
<dbReference type="InterPro" id="IPR017896">
    <property type="entry name" value="4Fe4S_Fe-S-bd"/>
</dbReference>
<dbReference type="eggNOG" id="COG2768">
    <property type="taxonomic scope" value="Bacteria"/>
</dbReference>
<evidence type="ECO:0000259" key="6">
    <source>
        <dbReference type="PROSITE" id="PS51379"/>
    </source>
</evidence>
<evidence type="ECO:0000256" key="1">
    <source>
        <dbReference type="ARBA" id="ARBA00003532"/>
    </source>
</evidence>
<dbReference type="Pfam" id="PF13187">
    <property type="entry name" value="Fer4_9"/>
    <property type="match status" value="1"/>
</dbReference>
<evidence type="ECO:0000313" key="7">
    <source>
        <dbReference type="EMBL" id="EFY04983.1"/>
    </source>
</evidence>
<dbReference type="GO" id="GO:0051539">
    <property type="term" value="F:4 iron, 4 sulfur cluster binding"/>
    <property type="evidence" value="ECO:0007669"/>
    <property type="project" value="UniProtKB-KW"/>
</dbReference>
<keyword evidence="8" id="KW-1185">Reference proteome</keyword>
<dbReference type="PANTHER" id="PTHR24960:SF80">
    <property type="entry name" value="FERREDOXIN"/>
    <property type="match status" value="1"/>
</dbReference>
<dbReference type="SUPFAM" id="SSF54862">
    <property type="entry name" value="4Fe-4S ferredoxins"/>
    <property type="match status" value="1"/>
</dbReference>
<evidence type="ECO:0000256" key="5">
    <source>
        <dbReference type="ARBA" id="ARBA00023014"/>
    </source>
</evidence>
<comment type="function">
    <text evidence="1">Ferredoxins are iron-sulfur proteins that transfer electrons in a wide variety of metabolic reactions.</text>
</comment>
<dbReference type="Gene3D" id="3.40.50.360">
    <property type="match status" value="1"/>
</dbReference>
<feature type="domain" description="4Fe-4S ferredoxin-type" evidence="6">
    <location>
        <begin position="213"/>
        <end position="237"/>
    </location>
</feature>
<dbReference type="HOGENOM" id="CLU_069541_0_0_9"/>
<keyword evidence="3" id="KW-0479">Metal-binding</keyword>